<evidence type="ECO:0000256" key="20">
    <source>
        <dbReference type="ARBA" id="ARBA00024991"/>
    </source>
</evidence>
<gene>
    <name evidence="29" type="ORF">PYX00_000969</name>
</gene>
<dbReference type="Gene3D" id="3.30.70.1040">
    <property type="entry name" value="Dystroglycan, domain 2"/>
    <property type="match status" value="1"/>
</dbReference>
<keyword evidence="9" id="KW-0597">Phosphoprotein</keyword>
<organism evidence="29">
    <name type="scientific">Menopon gallinae</name>
    <name type="common">poultry shaft louse</name>
    <dbReference type="NCBI Taxonomy" id="328185"/>
    <lineage>
        <taxon>Eukaryota</taxon>
        <taxon>Metazoa</taxon>
        <taxon>Ecdysozoa</taxon>
        <taxon>Arthropoda</taxon>
        <taxon>Hexapoda</taxon>
        <taxon>Insecta</taxon>
        <taxon>Pterygota</taxon>
        <taxon>Neoptera</taxon>
        <taxon>Paraneoptera</taxon>
        <taxon>Psocodea</taxon>
        <taxon>Troctomorpha</taxon>
        <taxon>Phthiraptera</taxon>
        <taxon>Amblycera</taxon>
        <taxon>Menoponidae</taxon>
        <taxon>Menopon</taxon>
    </lineage>
</organism>
<keyword evidence="12 26" id="KW-1133">Transmembrane helix</keyword>
<dbReference type="InterPro" id="IPR027468">
    <property type="entry name" value="Alpha-dystroglycan_domain_2"/>
</dbReference>
<comment type="subcellular location">
    <subcellularLocation>
        <location evidence="1">Cell membrane</location>
        <location evidence="1">Sarcolemma</location>
    </subcellularLocation>
    <subcellularLocation>
        <location evidence="4">Cell membrane</location>
        <topology evidence="4">Single-pass type I membrane protein</topology>
    </subcellularLocation>
    <subcellularLocation>
        <location evidence="3">Cytoplasm</location>
        <location evidence="3">Cytoskeleton</location>
    </subcellularLocation>
    <subcellularLocation>
        <location evidence="5">Nucleus</location>
        <location evidence="5">Nucleoplasm</location>
    </subcellularLocation>
    <subcellularLocation>
        <location evidence="24">Postsynaptic cell membrane</location>
    </subcellularLocation>
    <subcellularLocation>
        <location evidence="2">Secreted</location>
        <location evidence="2">Extracellular space</location>
    </subcellularLocation>
</comment>
<dbReference type="PANTHER" id="PTHR21559">
    <property type="entry name" value="DYSTROGLYCAN-RELATED"/>
    <property type="match status" value="1"/>
</dbReference>
<keyword evidence="17" id="KW-0539">Nucleus</keyword>
<keyword evidence="13" id="KW-0770">Synapse</keyword>
<feature type="compositionally biased region" description="Polar residues" evidence="25">
    <location>
        <begin position="1052"/>
        <end position="1062"/>
    </location>
</feature>
<dbReference type="GO" id="GO:0042383">
    <property type="term" value="C:sarcolemma"/>
    <property type="evidence" value="ECO:0007669"/>
    <property type="project" value="UniProtKB-SubCell"/>
</dbReference>
<dbReference type="GO" id="GO:0002009">
    <property type="term" value="P:morphogenesis of an epithelium"/>
    <property type="evidence" value="ECO:0007669"/>
    <property type="project" value="TreeGrafter"/>
</dbReference>
<evidence type="ECO:0000313" key="29">
    <source>
        <dbReference type="EMBL" id="KAL0279398.1"/>
    </source>
</evidence>
<evidence type="ECO:0000256" key="19">
    <source>
        <dbReference type="ARBA" id="ARBA00023567"/>
    </source>
</evidence>
<reference evidence="29" key="1">
    <citation type="journal article" date="2024" name="Gigascience">
        <title>Chromosome-level genome of the poultry shaft louse Menopon gallinae provides insight into the host-switching and adaptive evolution of parasitic lice.</title>
        <authorList>
            <person name="Xu Y."/>
            <person name="Ma L."/>
            <person name="Liu S."/>
            <person name="Liang Y."/>
            <person name="Liu Q."/>
            <person name="He Z."/>
            <person name="Tian L."/>
            <person name="Duan Y."/>
            <person name="Cai W."/>
            <person name="Li H."/>
            <person name="Song F."/>
        </authorList>
    </citation>
    <scope>NUCLEOTIDE SEQUENCE</scope>
    <source>
        <strain evidence="29">Cailab_2023a</strain>
    </source>
</reference>
<evidence type="ECO:0000256" key="12">
    <source>
        <dbReference type="ARBA" id="ARBA00022989"/>
    </source>
</evidence>
<evidence type="ECO:0000256" key="3">
    <source>
        <dbReference type="ARBA" id="ARBA00004245"/>
    </source>
</evidence>
<evidence type="ECO:0000259" key="28">
    <source>
        <dbReference type="PROSITE" id="PS51699"/>
    </source>
</evidence>
<feature type="domain" description="Peptidase S72" evidence="28">
    <location>
        <begin position="827"/>
        <end position="936"/>
    </location>
</feature>
<dbReference type="GO" id="GO:0016011">
    <property type="term" value="C:dystroglycan complex"/>
    <property type="evidence" value="ECO:0007669"/>
    <property type="project" value="TreeGrafter"/>
</dbReference>
<feature type="chain" id="PRO_5043833950" description="Dystroglycan 1" evidence="27">
    <location>
        <begin position="23"/>
        <end position="1102"/>
    </location>
</feature>
<dbReference type="GO" id="GO:0005654">
    <property type="term" value="C:nucleoplasm"/>
    <property type="evidence" value="ECO:0007669"/>
    <property type="project" value="UniProtKB-SubCell"/>
</dbReference>
<evidence type="ECO:0000256" key="10">
    <source>
        <dbReference type="ARBA" id="ARBA00022692"/>
    </source>
</evidence>
<evidence type="ECO:0000256" key="24">
    <source>
        <dbReference type="ARBA" id="ARBA00034100"/>
    </source>
</evidence>
<dbReference type="SMART" id="SM00736">
    <property type="entry name" value="CADG"/>
    <property type="match status" value="2"/>
</dbReference>
<evidence type="ECO:0000256" key="23">
    <source>
        <dbReference type="ARBA" id="ARBA00031034"/>
    </source>
</evidence>
<dbReference type="SUPFAM" id="SSF49313">
    <property type="entry name" value="Cadherin-like"/>
    <property type="match status" value="3"/>
</dbReference>
<dbReference type="PROSITE" id="PS51699">
    <property type="entry name" value="SEA_DG"/>
    <property type="match status" value="2"/>
</dbReference>
<evidence type="ECO:0000256" key="11">
    <source>
        <dbReference type="ARBA" id="ARBA00022729"/>
    </source>
</evidence>
<dbReference type="PANTHER" id="PTHR21559:SF21">
    <property type="entry name" value="DYSTROGLYCAN 1"/>
    <property type="match status" value="1"/>
</dbReference>
<keyword evidence="18" id="KW-0628">Postsynaptic cell membrane</keyword>
<feature type="compositionally biased region" description="Pro residues" evidence="25">
    <location>
        <begin position="1088"/>
        <end position="1102"/>
    </location>
</feature>
<evidence type="ECO:0000256" key="8">
    <source>
        <dbReference type="ARBA" id="ARBA00022525"/>
    </source>
</evidence>
<dbReference type="AlphaFoldDB" id="A0AAW2ICA8"/>
<feature type="domain" description="Peptidase S72" evidence="28">
    <location>
        <begin position="590"/>
        <end position="700"/>
    </location>
</feature>
<evidence type="ECO:0000256" key="6">
    <source>
        <dbReference type="ARBA" id="ARBA00022475"/>
    </source>
</evidence>
<evidence type="ECO:0000256" key="25">
    <source>
        <dbReference type="SAM" id="MobiDB-lite"/>
    </source>
</evidence>
<evidence type="ECO:0000256" key="5">
    <source>
        <dbReference type="ARBA" id="ARBA00004642"/>
    </source>
</evidence>
<feature type="region of interest" description="Disordered" evidence="25">
    <location>
        <begin position="300"/>
        <end position="327"/>
    </location>
</feature>
<dbReference type="GO" id="GO:0021675">
    <property type="term" value="P:nerve development"/>
    <property type="evidence" value="ECO:0007669"/>
    <property type="project" value="TreeGrafter"/>
</dbReference>
<evidence type="ECO:0000256" key="21">
    <source>
        <dbReference type="ARBA" id="ARBA00026224"/>
    </source>
</evidence>
<evidence type="ECO:0000256" key="18">
    <source>
        <dbReference type="ARBA" id="ARBA00023257"/>
    </source>
</evidence>
<dbReference type="GO" id="GO:0005856">
    <property type="term" value="C:cytoskeleton"/>
    <property type="evidence" value="ECO:0007669"/>
    <property type="project" value="UniProtKB-SubCell"/>
</dbReference>
<dbReference type="InterPro" id="IPR006644">
    <property type="entry name" value="Cadg"/>
</dbReference>
<dbReference type="GO" id="GO:0005509">
    <property type="term" value="F:calcium ion binding"/>
    <property type="evidence" value="ECO:0007669"/>
    <property type="project" value="InterPro"/>
</dbReference>
<proteinExistence type="predicted"/>
<comment type="function">
    <text evidence="20">Transmembrane protein that plays important roles in connecting the extracellular matrix to the cytoskeleton. Acts as a cell adhesion receptor in both muscle and non-muscle tissues. Receptor for both DMD and UTRN and, through these interactions, scaffolds axin to the cytoskeleton. Also functions in cell adhesion-mediated signaling and implicated in cell polarity.</text>
</comment>
<accession>A0AAW2ICA8</accession>
<evidence type="ECO:0000256" key="4">
    <source>
        <dbReference type="ARBA" id="ARBA00004251"/>
    </source>
</evidence>
<dbReference type="Gene3D" id="2.60.40.10">
    <property type="entry name" value="Immunoglobulins"/>
    <property type="match status" value="3"/>
</dbReference>
<evidence type="ECO:0000256" key="9">
    <source>
        <dbReference type="ARBA" id="ARBA00022553"/>
    </source>
</evidence>
<evidence type="ECO:0000256" key="22">
    <source>
        <dbReference type="ARBA" id="ARBA00030092"/>
    </source>
</evidence>
<feature type="compositionally biased region" description="Basic and acidic residues" evidence="25">
    <location>
        <begin position="1028"/>
        <end position="1044"/>
    </location>
</feature>
<feature type="transmembrane region" description="Helical" evidence="26">
    <location>
        <begin position="967"/>
        <end position="993"/>
    </location>
</feature>
<evidence type="ECO:0000256" key="15">
    <source>
        <dbReference type="ARBA" id="ARBA00023180"/>
    </source>
</evidence>
<feature type="region of interest" description="Disordered" evidence="25">
    <location>
        <begin position="702"/>
        <end position="726"/>
    </location>
</feature>
<dbReference type="SUPFAM" id="SSF111006">
    <property type="entry name" value="Dystroglycan, domain 2"/>
    <property type="match status" value="1"/>
</dbReference>
<dbReference type="GO" id="GO:0007411">
    <property type="term" value="P:axon guidance"/>
    <property type="evidence" value="ECO:0007669"/>
    <property type="project" value="TreeGrafter"/>
</dbReference>
<dbReference type="InterPro" id="IPR030398">
    <property type="entry name" value="SEA_DG_dom"/>
</dbReference>
<keyword evidence="15" id="KW-0325">Glycoprotein</keyword>
<comment type="caution">
    <text evidence="29">The sequence shown here is derived from an EMBL/GenBank/DDBJ whole genome shotgun (WGS) entry which is preliminary data.</text>
</comment>
<sequence length="1102" mass="124301">MAVIKLFLKFTLLSLYCVSIHSIPNDDIAFEDVMPHTEKSEKISSIIPVQRGWGIPDAQAIVSKLFTLKVPEEAFRGDIDHYEVVHKKLGKKVEMPKWLDFNKNGVLKGVPLSGDVGIYLITISAISPQGLYRSKDVFSIEVIKPGLDIRLPEGFGQESCPEGVDPIMLSILMDVGIDDIDPKTRITILENIAGYLGLNKDLFFLHEERSAKNVFTFTETFYYSGYVRKSKRNEFASVSFQIGCGRNIENQYKSLIDKIKAEVLDGTLSEVLLHPVVGWHAKNELSVYFRDRRQVGSGDLYGEEEEEDDYNEPITTTTSTPHPHRHHHGETFQILNETNLSPSEVQYQLPSSSLLINYDELIATPVFIPGRPSAGVESTSTIEPTRTTDREYNTLTPSSSTNVFYNKTESNRVQGVTVPVRQSVSEDANFTETTSDFSSYYTYTDQSSTDLLTTDSLRYYNLSSETNAVTIGTTEEMELRNFKPAIAHRLKKHAITAGKVLRYKIPDNTFTDVEDGTTRHLSLTFKTPEGKSVPRNSWIKFDSAAQEILAVPLEEHISKWQFEVQATDSNGDSVTDTFELQIQHHKGHRAVNFEFSAHLLISSKWPTSVDWELKIIEALVAVYGDEDSSHITVRSVQQSSSPYVFTWTNDTLPRTYCPRQEIDKLLKVIADENEEVTPAFQRALGTGIIVKKVVFQGIGQCESKSETPTPSPPQRPSNNYSPLPRNQIDQVNATAGKLLVFKVPEDTFYDHEDGGTRKLKMSLLNMDRSPLDPQQWLQFDSKNQEFYGVPMDSDVKSQEYQLVCEDREGLTANDGLVVVVFPRVNQLYSVEFTIAVDVPYDNFVNSSAMKRRFIEKLQEIFGDPNPDAIVLGSINRGSTIITWYNHTLRTDVCPTEDIHRLREILINDDESVSDRLVTIMGSEFPVISVGLEPAGSCQGELTVLHKPETTPPPYEDNSLPIDITDDYLFTFVVPAVLIALMLILSGIIACLFYRKRRSNKMGLRDDDEKQSFRSKGIPVIFQDELEDKPEPDNKCPVIMKEEKPPLPPPEYQRSQPNQSVQDVSEDTPYQPPPPFTSSRDVGKNARPKPTPTYRKPPPYVPP</sequence>
<feature type="signal peptide" evidence="27">
    <location>
        <begin position="1"/>
        <end position="22"/>
    </location>
</feature>
<keyword evidence="16" id="KW-0206">Cytoskeleton</keyword>
<evidence type="ECO:0000256" key="17">
    <source>
        <dbReference type="ARBA" id="ARBA00023242"/>
    </source>
</evidence>
<evidence type="ECO:0000256" key="13">
    <source>
        <dbReference type="ARBA" id="ARBA00023018"/>
    </source>
</evidence>
<dbReference type="GO" id="GO:0045211">
    <property type="term" value="C:postsynaptic membrane"/>
    <property type="evidence" value="ECO:0007669"/>
    <property type="project" value="UniProtKB-SubCell"/>
</dbReference>
<name>A0AAW2ICA8_9NEOP</name>
<comment type="function">
    <text evidence="19">The dystroglycan complex is involved in a number of processes including laminin and basement membrane assembly, sarcolemmal stability, cell survival, peripheral nerve myelination, nodal structure, cell migration, and epithelial polarization.</text>
</comment>
<keyword evidence="14" id="KW-1015">Disulfide bond</keyword>
<keyword evidence="7" id="KW-0963">Cytoplasm</keyword>
<protein>
    <recommendedName>
        <fullName evidence="21">Dystroglycan 1</fullName>
    </recommendedName>
    <alternativeName>
        <fullName evidence="23">Dystroglycan</fullName>
    </alternativeName>
    <alternativeName>
        <fullName evidence="22">Dystrophin-associated glycoprotein 1</fullName>
    </alternativeName>
</protein>
<dbReference type="EMBL" id="JARGDH010000001">
    <property type="protein sequence ID" value="KAL0279398.1"/>
    <property type="molecule type" value="Genomic_DNA"/>
</dbReference>
<dbReference type="GO" id="GO:0005576">
    <property type="term" value="C:extracellular region"/>
    <property type="evidence" value="ECO:0007669"/>
    <property type="project" value="UniProtKB-SubCell"/>
</dbReference>
<keyword evidence="6" id="KW-1003">Cell membrane</keyword>
<keyword evidence="11 27" id="KW-0732">Signal</keyword>
<evidence type="ECO:0000256" key="2">
    <source>
        <dbReference type="ARBA" id="ARBA00004239"/>
    </source>
</evidence>
<evidence type="ECO:0000256" key="16">
    <source>
        <dbReference type="ARBA" id="ARBA00023212"/>
    </source>
</evidence>
<feature type="compositionally biased region" description="Acidic residues" evidence="25">
    <location>
        <begin position="301"/>
        <end position="311"/>
    </location>
</feature>
<keyword evidence="26" id="KW-0472">Membrane</keyword>
<feature type="region of interest" description="Disordered" evidence="25">
    <location>
        <begin position="1014"/>
        <end position="1102"/>
    </location>
</feature>
<evidence type="ECO:0000256" key="7">
    <source>
        <dbReference type="ARBA" id="ARBA00022490"/>
    </source>
</evidence>
<dbReference type="Pfam" id="PF05345">
    <property type="entry name" value="He_PIG"/>
    <property type="match status" value="1"/>
</dbReference>
<evidence type="ECO:0000256" key="1">
    <source>
        <dbReference type="ARBA" id="ARBA00004135"/>
    </source>
</evidence>
<keyword evidence="10 26" id="KW-0812">Transmembrane</keyword>
<dbReference type="Pfam" id="PF05454">
    <property type="entry name" value="DAG1"/>
    <property type="match status" value="2"/>
</dbReference>
<dbReference type="GO" id="GO:0043236">
    <property type="term" value="F:laminin binding"/>
    <property type="evidence" value="ECO:0007669"/>
    <property type="project" value="TreeGrafter"/>
</dbReference>
<dbReference type="InterPro" id="IPR015919">
    <property type="entry name" value="Cadherin-like_sf"/>
</dbReference>
<dbReference type="InterPro" id="IPR008465">
    <property type="entry name" value="DAG1_C"/>
</dbReference>
<dbReference type="InterPro" id="IPR013783">
    <property type="entry name" value="Ig-like_fold"/>
</dbReference>
<evidence type="ECO:0000256" key="26">
    <source>
        <dbReference type="SAM" id="Phobius"/>
    </source>
</evidence>
<keyword evidence="8" id="KW-0964">Secreted</keyword>
<evidence type="ECO:0000256" key="14">
    <source>
        <dbReference type="ARBA" id="ARBA00023157"/>
    </source>
</evidence>
<evidence type="ECO:0000256" key="27">
    <source>
        <dbReference type="SAM" id="SignalP"/>
    </source>
</evidence>